<comment type="subcellular location">
    <subcellularLocation>
        <location evidence="1">Cell projection</location>
        <location evidence="1">Cilium</location>
    </subcellularLocation>
</comment>
<evidence type="ECO:0000256" key="5">
    <source>
        <dbReference type="ARBA" id="ARBA00022803"/>
    </source>
</evidence>
<dbReference type="GO" id="GO:0036064">
    <property type="term" value="C:ciliary basal body"/>
    <property type="evidence" value="ECO:0007669"/>
    <property type="project" value="TreeGrafter"/>
</dbReference>
<dbReference type="PANTHER" id="PTHR14781:SF0">
    <property type="entry name" value="INTRAFLAGELLAR TRANSPORT PROTEIN 56"/>
    <property type="match status" value="1"/>
</dbReference>
<dbReference type="InterPro" id="IPR019734">
    <property type="entry name" value="TPR_rpt"/>
</dbReference>
<organism evidence="7 8">
    <name type="scientific">Ceutorhynchus assimilis</name>
    <name type="common">cabbage seed weevil</name>
    <dbReference type="NCBI Taxonomy" id="467358"/>
    <lineage>
        <taxon>Eukaryota</taxon>
        <taxon>Metazoa</taxon>
        <taxon>Ecdysozoa</taxon>
        <taxon>Arthropoda</taxon>
        <taxon>Hexapoda</taxon>
        <taxon>Insecta</taxon>
        <taxon>Pterygota</taxon>
        <taxon>Neoptera</taxon>
        <taxon>Endopterygota</taxon>
        <taxon>Coleoptera</taxon>
        <taxon>Polyphaga</taxon>
        <taxon>Cucujiformia</taxon>
        <taxon>Curculionidae</taxon>
        <taxon>Ceutorhynchinae</taxon>
        <taxon>Ceutorhynchus</taxon>
    </lineage>
</organism>
<dbReference type="Pfam" id="PF12895">
    <property type="entry name" value="ANAPC3"/>
    <property type="match status" value="1"/>
</dbReference>
<protein>
    <recommendedName>
        <fullName evidence="3">Intraflagellar transport protein 56</fullName>
    </recommendedName>
</protein>
<dbReference type="InterPro" id="IPR030511">
    <property type="entry name" value="TTC26"/>
</dbReference>
<reference evidence="7" key="1">
    <citation type="submission" date="2022-01" db="EMBL/GenBank/DDBJ databases">
        <authorList>
            <person name="King R."/>
        </authorList>
    </citation>
    <scope>NUCLEOTIDE SEQUENCE</scope>
</reference>
<keyword evidence="5" id="KW-0802">TPR repeat</keyword>
<evidence type="ECO:0000313" key="7">
    <source>
        <dbReference type="EMBL" id="CAG9773833.1"/>
    </source>
</evidence>
<dbReference type="SUPFAM" id="SSF48452">
    <property type="entry name" value="TPR-like"/>
    <property type="match status" value="2"/>
</dbReference>
<dbReference type="Proteomes" id="UP001152799">
    <property type="component" value="Chromosome 9"/>
</dbReference>
<comment type="similarity">
    <text evidence="2">Belongs to the IFT56 family.</text>
</comment>
<dbReference type="Gene3D" id="1.25.40.10">
    <property type="entry name" value="Tetratricopeptide repeat domain"/>
    <property type="match status" value="3"/>
</dbReference>
<dbReference type="InterPro" id="IPR011990">
    <property type="entry name" value="TPR-like_helical_dom_sf"/>
</dbReference>
<sequence length="546" mass="62816">MILSRAKPALKEQNKKSPNISQFEEFLLKRDYTGAITLLEFKKYPESNHNANLWMAYCYFHRGDYKNALHIYDKLYKQKADVKNLTVNIACCYLFLGMYQEAQEILIHAPPTDLKTRLNFHISHKLKDEATLMENHENLQDILEDQLSLAAIHYLRAHYQEAIDIYKRILLQNRENIALNVYVALCYYKLDYYDVSQEVLALYLNRYPDSVIATNLKACNTFRLYNGTAAETELRSIVDQTANVGFGYDLVKHNLVVFRDGEDAMQVFPPLVDVVPEARLNLVIHHLRNDDIKEAYFLLKDVQPTVPQEYILKGVVNASLGQEVNSEEHIKTAEECFHLVGSSSSECDTIHGRQCMAAAFFLAGQFEDVLVYLTSIKSYLHSDDTFNFNFAQAKAACHQFKEAEECFLLIQDAKIKSEFVYITNLARCFVMNKKPQEAWDLYLRMDNSPEGFNLLLQIANDCYSMGEFWYAAKAFDMLDRLDPNPEFWEGKRGAIVGVFQGVVAKKLSEDLLSDVLQLLRASNSSQAEPIAKVIRKWAKEQRLSIT</sequence>
<dbReference type="AlphaFoldDB" id="A0A9N9MZ91"/>
<evidence type="ECO:0000256" key="3">
    <source>
        <dbReference type="ARBA" id="ARBA00019387"/>
    </source>
</evidence>
<gene>
    <name evidence="7" type="ORF">CEUTPL_LOCUS14219</name>
</gene>
<keyword evidence="8" id="KW-1185">Reference proteome</keyword>
<accession>A0A9N9MZ91</accession>
<evidence type="ECO:0000256" key="4">
    <source>
        <dbReference type="ARBA" id="ARBA00022737"/>
    </source>
</evidence>
<evidence type="ECO:0000256" key="6">
    <source>
        <dbReference type="ARBA" id="ARBA00023273"/>
    </source>
</evidence>
<keyword evidence="6" id="KW-0966">Cell projection</keyword>
<name>A0A9N9MZ91_9CUCU</name>
<dbReference type="OrthoDB" id="95390at2759"/>
<dbReference type="SMART" id="SM00028">
    <property type="entry name" value="TPR"/>
    <property type="match status" value="3"/>
</dbReference>
<dbReference type="FunFam" id="1.25.40.10:FF:000233">
    <property type="entry name" value="Tetratricopeptide repeat domain 26"/>
    <property type="match status" value="1"/>
</dbReference>
<proteinExistence type="inferred from homology"/>
<keyword evidence="4" id="KW-0677">Repeat</keyword>
<evidence type="ECO:0000313" key="8">
    <source>
        <dbReference type="Proteomes" id="UP001152799"/>
    </source>
</evidence>
<evidence type="ECO:0000256" key="1">
    <source>
        <dbReference type="ARBA" id="ARBA00004138"/>
    </source>
</evidence>
<dbReference type="PANTHER" id="PTHR14781">
    <property type="entry name" value="INTRAFLAGELLAR TRANSPORT PROTEIN 56"/>
    <property type="match status" value="1"/>
</dbReference>
<dbReference type="GO" id="GO:0035735">
    <property type="term" value="P:intraciliary transport involved in cilium assembly"/>
    <property type="evidence" value="ECO:0007669"/>
    <property type="project" value="TreeGrafter"/>
</dbReference>
<dbReference type="GO" id="GO:0035720">
    <property type="term" value="P:intraciliary anterograde transport"/>
    <property type="evidence" value="ECO:0007669"/>
    <property type="project" value="TreeGrafter"/>
</dbReference>
<dbReference type="GO" id="GO:0120170">
    <property type="term" value="F:intraciliary transport particle B binding"/>
    <property type="evidence" value="ECO:0007669"/>
    <property type="project" value="TreeGrafter"/>
</dbReference>
<evidence type="ECO:0000256" key="2">
    <source>
        <dbReference type="ARBA" id="ARBA00007834"/>
    </source>
</evidence>
<dbReference type="GO" id="GO:0097546">
    <property type="term" value="C:ciliary base"/>
    <property type="evidence" value="ECO:0007669"/>
    <property type="project" value="TreeGrafter"/>
</dbReference>
<dbReference type="EMBL" id="OU892285">
    <property type="protein sequence ID" value="CAG9773833.1"/>
    <property type="molecule type" value="Genomic_DNA"/>
</dbReference>
<dbReference type="GO" id="GO:0030992">
    <property type="term" value="C:intraciliary transport particle B"/>
    <property type="evidence" value="ECO:0007669"/>
    <property type="project" value="TreeGrafter"/>
</dbReference>